<dbReference type="AlphaFoldDB" id="A0A0A9BCK6"/>
<protein>
    <submittedName>
        <fullName evidence="1">Uncharacterized protein</fullName>
    </submittedName>
</protein>
<sequence>MTQGYRGGYGHQVPTKKVEDRVQPRLPRCLVVTD</sequence>
<name>A0A0A9BCK6_ARUDO</name>
<accession>A0A0A9BCK6</accession>
<dbReference type="EMBL" id="GBRH01236839">
    <property type="protein sequence ID" value="JAD61056.1"/>
    <property type="molecule type" value="Transcribed_RNA"/>
</dbReference>
<organism evidence="1">
    <name type="scientific">Arundo donax</name>
    <name type="common">Giant reed</name>
    <name type="synonym">Donax arundinaceus</name>
    <dbReference type="NCBI Taxonomy" id="35708"/>
    <lineage>
        <taxon>Eukaryota</taxon>
        <taxon>Viridiplantae</taxon>
        <taxon>Streptophyta</taxon>
        <taxon>Embryophyta</taxon>
        <taxon>Tracheophyta</taxon>
        <taxon>Spermatophyta</taxon>
        <taxon>Magnoliopsida</taxon>
        <taxon>Liliopsida</taxon>
        <taxon>Poales</taxon>
        <taxon>Poaceae</taxon>
        <taxon>PACMAD clade</taxon>
        <taxon>Arundinoideae</taxon>
        <taxon>Arundineae</taxon>
        <taxon>Arundo</taxon>
    </lineage>
</organism>
<reference evidence="1" key="1">
    <citation type="submission" date="2014-09" db="EMBL/GenBank/DDBJ databases">
        <authorList>
            <person name="Magalhaes I.L.F."/>
            <person name="Oliveira U."/>
            <person name="Santos F.R."/>
            <person name="Vidigal T.H.D.A."/>
            <person name="Brescovit A.D."/>
            <person name="Santos A.J."/>
        </authorList>
    </citation>
    <scope>NUCLEOTIDE SEQUENCE</scope>
    <source>
        <tissue evidence="1">Shoot tissue taken approximately 20 cm above the soil surface</tissue>
    </source>
</reference>
<evidence type="ECO:0000313" key="1">
    <source>
        <dbReference type="EMBL" id="JAD61056.1"/>
    </source>
</evidence>
<reference evidence="1" key="2">
    <citation type="journal article" date="2015" name="Data Brief">
        <title>Shoot transcriptome of the giant reed, Arundo donax.</title>
        <authorList>
            <person name="Barrero R.A."/>
            <person name="Guerrero F.D."/>
            <person name="Moolhuijzen P."/>
            <person name="Goolsby J.A."/>
            <person name="Tidwell J."/>
            <person name="Bellgard S.E."/>
            <person name="Bellgard M.I."/>
        </authorList>
    </citation>
    <scope>NUCLEOTIDE SEQUENCE</scope>
    <source>
        <tissue evidence="1">Shoot tissue taken approximately 20 cm above the soil surface</tissue>
    </source>
</reference>
<proteinExistence type="predicted"/>